<evidence type="ECO:0000313" key="2">
    <source>
        <dbReference type="EMBL" id="KAJ7690829.1"/>
    </source>
</evidence>
<protein>
    <submittedName>
        <fullName evidence="2">Uncharacterized protein</fullName>
    </submittedName>
</protein>
<reference evidence="2" key="1">
    <citation type="submission" date="2023-03" db="EMBL/GenBank/DDBJ databases">
        <title>Massive genome expansion in bonnet fungi (Mycena s.s.) driven by repeated elements and novel gene families across ecological guilds.</title>
        <authorList>
            <consortium name="Lawrence Berkeley National Laboratory"/>
            <person name="Harder C.B."/>
            <person name="Miyauchi S."/>
            <person name="Viragh M."/>
            <person name="Kuo A."/>
            <person name="Thoen E."/>
            <person name="Andreopoulos B."/>
            <person name="Lu D."/>
            <person name="Skrede I."/>
            <person name="Drula E."/>
            <person name="Henrissat B."/>
            <person name="Morin E."/>
            <person name="Kohler A."/>
            <person name="Barry K."/>
            <person name="LaButti K."/>
            <person name="Morin E."/>
            <person name="Salamov A."/>
            <person name="Lipzen A."/>
            <person name="Mereny Z."/>
            <person name="Hegedus B."/>
            <person name="Baldrian P."/>
            <person name="Stursova M."/>
            <person name="Weitz H."/>
            <person name="Taylor A."/>
            <person name="Grigoriev I.V."/>
            <person name="Nagy L.G."/>
            <person name="Martin F."/>
            <person name="Kauserud H."/>
        </authorList>
    </citation>
    <scope>NUCLEOTIDE SEQUENCE</scope>
    <source>
        <strain evidence="2">CBHHK067</strain>
    </source>
</reference>
<sequence>MAAQLLATFNLQLAARLPNLTAHEPSPLLAYARSHLIDVTVMIMPTEDAPVKGNNHRGWREGAGRPAGSRNCAKNKPAVSVSESVHTTHTTNSSITNPAKTSTKHKPGEEVTSSGRGITNFWYTRVPQGIQ</sequence>
<name>A0AAD7DI74_MYCRO</name>
<dbReference type="EMBL" id="JARKIE010000062">
    <property type="protein sequence ID" value="KAJ7690829.1"/>
    <property type="molecule type" value="Genomic_DNA"/>
</dbReference>
<dbReference type="Proteomes" id="UP001221757">
    <property type="component" value="Unassembled WGS sequence"/>
</dbReference>
<feature type="region of interest" description="Disordered" evidence="1">
    <location>
        <begin position="51"/>
        <end position="115"/>
    </location>
</feature>
<evidence type="ECO:0000256" key="1">
    <source>
        <dbReference type="SAM" id="MobiDB-lite"/>
    </source>
</evidence>
<proteinExistence type="predicted"/>
<organism evidence="2 3">
    <name type="scientific">Mycena rosella</name>
    <name type="common">Pink bonnet</name>
    <name type="synonym">Agaricus rosellus</name>
    <dbReference type="NCBI Taxonomy" id="1033263"/>
    <lineage>
        <taxon>Eukaryota</taxon>
        <taxon>Fungi</taxon>
        <taxon>Dikarya</taxon>
        <taxon>Basidiomycota</taxon>
        <taxon>Agaricomycotina</taxon>
        <taxon>Agaricomycetes</taxon>
        <taxon>Agaricomycetidae</taxon>
        <taxon>Agaricales</taxon>
        <taxon>Marasmiineae</taxon>
        <taxon>Mycenaceae</taxon>
        <taxon>Mycena</taxon>
    </lineage>
</organism>
<keyword evidence="3" id="KW-1185">Reference proteome</keyword>
<comment type="caution">
    <text evidence="2">The sequence shown here is derived from an EMBL/GenBank/DDBJ whole genome shotgun (WGS) entry which is preliminary data.</text>
</comment>
<feature type="compositionally biased region" description="Low complexity" evidence="1">
    <location>
        <begin position="79"/>
        <end position="97"/>
    </location>
</feature>
<dbReference type="AlphaFoldDB" id="A0AAD7DI74"/>
<evidence type="ECO:0000313" key="3">
    <source>
        <dbReference type="Proteomes" id="UP001221757"/>
    </source>
</evidence>
<gene>
    <name evidence="2" type="ORF">B0H17DRAFT_1134100</name>
</gene>
<accession>A0AAD7DI74</accession>